<proteinExistence type="predicted"/>
<dbReference type="RefSeq" id="WP_219797606.1">
    <property type="nucleotide sequence ID" value="NZ_CP080095.1"/>
</dbReference>
<name>A0ABX8UMK7_9BURK</name>
<dbReference type="EMBL" id="CP080095">
    <property type="protein sequence ID" value="QYD68213.1"/>
    <property type="molecule type" value="Genomic_DNA"/>
</dbReference>
<protein>
    <submittedName>
        <fullName evidence="1">Uncharacterized protein</fullName>
    </submittedName>
</protein>
<sequence length="266" mass="30008">MTIRGRTEELTLVFTLKDVASWSEAIFGADRVKFQTGTGSITPLDALNLVIGRMRALGIDTTFTQGKKTVSATSLLKGVERKATWGHVQTTDLSLQYGIAGSYEHCFVSIREKICNAAGSWKEWATPFVVLNGFVQGWVVDVEYNHWQNAKDPIEYEIAGRDFTHLPMKSNGLPPPLQQMEIDTSNNPGRWVLRSGYVEAIGATMWLSKLFWDRVGRDRSNRVRSTDWICTTELPKDVVEICVSEHCFVSEETADLQNRLRELLYA</sequence>
<accession>A0ABX8UMK7</accession>
<evidence type="ECO:0000313" key="2">
    <source>
        <dbReference type="Proteomes" id="UP000826462"/>
    </source>
</evidence>
<dbReference type="Proteomes" id="UP000826462">
    <property type="component" value="Chromosome 1"/>
</dbReference>
<keyword evidence="2" id="KW-1185">Reference proteome</keyword>
<gene>
    <name evidence="1" type="ORF">KZJ38_18360</name>
</gene>
<reference evidence="1 2" key="1">
    <citation type="submission" date="2021-07" db="EMBL/GenBank/DDBJ databases">
        <title>Paraburkholderia edwinii protects Aspergillus sp. from phenazines by acting as a toxin sponge.</title>
        <authorList>
            <person name="Dahlstrom K.M."/>
            <person name="Newman D.K."/>
        </authorList>
    </citation>
    <scope>NUCLEOTIDE SEQUENCE [LARGE SCALE GENOMIC DNA]</scope>
    <source>
        <strain evidence="1 2">Pe01</strain>
    </source>
</reference>
<evidence type="ECO:0000313" key="1">
    <source>
        <dbReference type="EMBL" id="QYD68213.1"/>
    </source>
</evidence>
<organism evidence="1 2">
    <name type="scientific">Paraburkholderia edwinii</name>
    <dbReference type="NCBI Taxonomy" id="2861782"/>
    <lineage>
        <taxon>Bacteria</taxon>
        <taxon>Pseudomonadati</taxon>
        <taxon>Pseudomonadota</taxon>
        <taxon>Betaproteobacteria</taxon>
        <taxon>Burkholderiales</taxon>
        <taxon>Burkholderiaceae</taxon>
        <taxon>Paraburkholderia</taxon>
    </lineage>
</organism>